<dbReference type="InterPro" id="IPR001005">
    <property type="entry name" value="SANT/Myb"/>
</dbReference>
<gene>
    <name evidence="12" type="primary">LOC111484512</name>
</gene>
<name>A0A6J1JHY1_CUCMA</name>
<dbReference type="SMART" id="SM00717">
    <property type="entry name" value="SANT"/>
    <property type="match status" value="2"/>
</dbReference>
<evidence type="ECO:0000256" key="2">
    <source>
        <dbReference type="ARBA" id="ARBA00022737"/>
    </source>
</evidence>
<keyword evidence="2" id="KW-0677">Repeat</keyword>
<accession>A0A6J1JHY1</accession>
<dbReference type="Pfam" id="PF00249">
    <property type="entry name" value="Myb_DNA-binding"/>
    <property type="match status" value="2"/>
</dbReference>
<feature type="domain" description="HTH myb-type" evidence="10">
    <location>
        <begin position="68"/>
        <end position="122"/>
    </location>
</feature>
<dbReference type="InterPro" id="IPR044676">
    <property type="entry name" value="EOBI/EOBII-like_plant"/>
</dbReference>
<dbReference type="PROSITE" id="PS51294">
    <property type="entry name" value="HTH_MYB"/>
    <property type="match status" value="2"/>
</dbReference>
<keyword evidence="11" id="KW-1185">Reference proteome</keyword>
<keyword evidence="3" id="KW-0805">Transcription regulation</keyword>
<keyword evidence="6" id="KW-0539">Nucleus</keyword>
<evidence type="ECO:0000256" key="6">
    <source>
        <dbReference type="ARBA" id="ARBA00023242"/>
    </source>
</evidence>
<dbReference type="GO" id="GO:0003700">
    <property type="term" value="F:DNA-binding transcription factor activity"/>
    <property type="evidence" value="ECO:0007669"/>
    <property type="project" value="InterPro"/>
</dbReference>
<feature type="domain" description="Myb-like" evidence="9">
    <location>
        <begin position="68"/>
        <end position="118"/>
    </location>
</feature>
<dbReference type="PANTHER" id="PTHR45675">
    <property type="entry name" value="MYB TRANSCRIPTION FACTOR-RELATED-RELATED"/>
    <property type="match status" value="1"/>
</dbReference>
<dbReference type="KEGG" id="cmax:111484512"/>
<reference evidence="12" key="1">
    <citation type="submission" date="2025-08" db="UniProtKB">
        <authorList>
            <consortium name="RefSeq"/>
        </authorList>
    </citation>
    <scope>IDENTIFICATION</scope>
    <source>
        <tissue evidence="12">Young leaves</tissue>
    </source>
</reference>
<dbReference type="InterPro" id="IPR009057">
    <property type="entry name" value="Homeodomain-like_sf"/>
</dbReference>
<organism evidence="11 12">
    <name type="scientific">Cucurbita maxima</name>
    <name type="common">Pumpkin</name>
    <name type="synonym">Winter squash</name>
    <dbReference type="NCBI Taxonomy" id="3661"/>
    <lineage>
        <taxon>Eukaryota</taxon>
        <taxon>Viridiplantae</taxon>
        <taxon>Streptophyta</taxon>
        <taxon>Embryophyta</taxon>
        <taxon>Tracheophyta</taxon>
        <taxon>Spermatophyta</taxon>
        <taxon>Magnoliopsida</taxon>
        <taxon>eudicotyledons</taxon>
        <taxon>Gunneridae</taxon>
        <taxon>Pentapetalae</taxon>
        <taxon>rosids</taxon>
        <taxon>fabids</taxon>
        <taxon>Cucurbitales</taxon>
        <taxon>Cucurbitaceae</taxon>
        <taxon>Cucurbiteae</taxon>
        <taxon>Cucurbita</taxon>
    </lineage>
</organism>
<evidence type="ECO:0000313" key="11">
    <source>
        <dbReference type="Proteomes" id="UP000504608"/>
    </source>
</evidence>
<dbReference type="GO" id="GO:0005634">
    <property type="term" value="C:nucleus"/>
    <property type="evidence" value="ECO:0007669"/>
    <property type="project" value="UniProtKB-SubCell"/>
</dbReference>
<dbReference type="PANTHER" id="PTHR45675:SF7">
    <property type="entry name" value="TRANSCRIPTION FACTOR MYB48"/>
    <property type="match status" value="1"/>
</dbReference>
<dbReference type="InterPro" id="IPR017930">
    <property type="entry name" value="Myb_dom"/>
</dbReference>
<evidence type="ECO:0000313" key="12">
    <source>
        <dbReference type="RefSeq" id="XP_022986918.1"/>
    </source>
</evidence>
<dbReference type="Proteomes" id="UP000504608">
    <property type="component" value="Unplaced"/>
</dbReference>
<evidence type="ECO:0000259" key="10">
    <source>
        <dbReference type="PROSITE" id="PS51294"/>
    </source>
</evidence>
<keyword evidence="4" id="KW-0238">DNA-binding</keyword>
<feature type="region of interest" description="Disordered" evidence="8">
    <location>
        <begin position="116"/>
        <end position="188"/>
    </location>
</feature>
<feature type="compositionally biased region" description="Low complexity" evidence="8">
    <location>
        <begin position="130"/>
        <end position="141"/>
    </location>
</feature>
<dbReference type="GO" id="GO:0043565">
    <property type="term" value="F:sequence-specific DNA binding"/>
    <property type="evidence" value="ECO:0007669"/>
    <property type="project" value="InterPro"/>
</dbReference>
<evidence type="ECO:0000256" key="1">
    <source>
        <dbReference type="ARBA" id="ARBA00004123"/>
    </source>
</evidence>
<feature type="domain" description="HTH myb-type" evidence="10">
    <location>
        <begin position="15"/>
        <end position="67"/>
    </location>
</feature>
<comment type="function">
    <text evidence="7">Transcription factor.</text>
</comment>
<dbReference type="SUPFAM" id="SSF46689">
    <property type="entry name" value="Homeodomain-like"/>
    <property type="match status" value="1"/>
</dbReference>
<feature type="domain" description="Myb-like" evidence="9">
    <location>
        <begin position="15"/>
        <end position="67"/>
    </location>
</feature>
<dbReference type="CDD" id="cd00167">
    <property type="entry name" value="SANT"/>
    <property type="match status" value="2"/>
</dbReference>
<feature type="compositionally biased region" description="Low complexity" evidence="8">
    <location>
        <begin position="160"/>
        <end position="171"/>
    </location>
</feature>
<evidence type="ECO:0000256" key="5">
    <source>
        <dbReference type="ARBA" id="ARBA00023163"/>
    </source>
</evidence>
<evidence type="ECO:0000256" key="4">
    <source>
        <dbReference type="ARBA" id="ARBA00023125"/>
    </source>
</evidence>
<evidence type="ECO:0000256" key="8">
    <source>
        <dbReference type="SAM" id="MobiDB-lite"/>
    </source>
</evidence>
<dbReference type="AlphaFoldDB" id="A0A6J1JHY1"/>
<proteinExistence type="predicted"/>
<dbReference type="PROSITE" id="PS50090">
    <property type="entry name" value="MYB_LIKE"/>
    <property type="match status" value="2"/>
</dbReference>
<dbReference type="RefSeq" id="XP_022986918.1">
    <property type="nucleotide sequence ID" value="XM_023131150.1"/>
</dbReference>
<protein>
    <submittedName>
        <fullName evidence="12">Transcription factor MYB59-like</fullName>
    </submittedName>
</protein>
<dbReference type="Gene3D" id="1.10.10.60">
    <property type="entry name" value="Homeodomain-like"/>
    <property type="match status" value="2"/>
</dbReference>
<dbReference type="FunFam" id="1.10.10.60:FF:000011">
    <property type="entry name" value="Myb transcription factor"/>
    <property type="match status" value="1"/>
</dbReference>
<dbReference type="OrthoDB" id="2143914at2759"/>
<dbReference type="GeneID" id="111484512"/>
<evidence type="ECO:0000256" key="3">
    <source>
        <dbReference type="ARBA" id="ARBA00023015"/>
    </source>
</evidence>
<keyword evidence="5" id="KW-0804">Transcription</keyword>
<sequence length="272" mass="31663">MSWWERRKEQKMVEGQEIRKGPWTEQEDIQLICFVGLFGDRRWDFIAKVSGLNRTGKSCRLRWVNYLHPGLKRGKMTAQEERLVLELHNKWGNRWSKIARKLPGRTDNEIKNYWRTHMRKKAQEKRRALSSSSSSSSSYSSNNPAVEFPADTGPVKFFDSGGSEISASSPSTKKKMVENQELGDPNGFSMDDIWKDIDLSDHESLTMNQDVYSEEDCNNFSCPALTSPTPWDYYCGDSMWRMEEEEESKLIFSGYDHNGRPRLAQPNQIFFY</sequence>
<comment type="subcellular location">
    <subcellularLocation>
        <location evidence="1">Nucleus</location>
    </subcellularLocation>
</comment>
<dbReference type="FunFam" id="1.10.10.60:FF:000259">
    <property type="entry name" value="MYB transcription factor"/>
    <property type="match status" value="1"/>
</dbReference>
<evidence type="ECO:0000256" key="7">
    <source>
        <dbReference type="ARBA" id="ARBA00057804"/>
    </source>
</evidence>
<evidence type="ECO:0000259" key="9">
    <source>
        <dbReference type="PROSITE" id="PS50090"/>
    </source>
</evidence>